<keyword evidence="4" id="KW-1185">Reference proteome</keyword>
<proteinExistence type="predicted"/>
<dbReference type="InterPro" id="IPR043857">
    <property type="entry name" value="DUF5819"/>
</dbReference>
<comment type="caution">
    <text evidence="3">The sequence shown here is derived from an EMBL/GenBank/DDBJ whole genome shotgun (WGS) entry which is preliminary data.</text>
</comment>
<sequence>MSKNTTERTSAKDPEATDATTGDGGSARPVWRTVKRVAIYAAALITAWHLFATFLWVAPASQLRTIVPGQALERYMIPMFGQSWSVFAPEPINGDYYFDVRAVLDPGDGTEPEVTEWVRASDVEQSHSRYRLFPPRSSNLAVSQASALKSEWDSISEDHRVIVALNYFDGDDWEQRLEEKLREYPDEENSLDAYLREERRATAYATQVALAVWGEDVIRVQYQAARQNVVPFGQRNNPHAERPAVQPVETGWRGLVVEEGQSQELFADYFCNSPVEVCVER</sequence>
<keyword evidence="2" id="KW-0472">Membrane</keyword>
<dbReference type="EMBL" id="BMFY01000005">
    <property type="protein sequence ID" value="GGA13170.1"/>
    <property type="molecule type" value="Genomic_DNA"/>
</dbReference>
<evidence type="ECO:0000256" key="2">
    <source>
        <dbReference type="SAM" id="Phobius"/>
    </source>
</evidence>
<feature type="compositionally biased region" description="Basic and acidic residues" evidence="1">
    <location>
        <begin position="1"/>
        <end position="15"/>
    </location>
</feature>
<evidence type="ECO:0000313" key="4">
    <source>
        <dbReference type="Proteomes" id="UP000616114"/>
    </source>
</evidence>
<accession>A0A8J2TXJ9</accession>
<organism evidence="3 4">
    <name type="scientific">Sediminivirga luteola</name>
    <dbReference type="NCBI Taxonomy" id="1774748"/>
    <lineage>
        <taxon>Bacteria</taxon>
        <taxon>Bacillati</taxon>
        <taxon>Actinomycetota</taxon>
        <taxon>Actinomycetes</taxon>
        <taxon>Micrococcales</taxon>
        <taxon>Brevibacteriaceae</taxon>
        <taxon>Sediminivirga</taxon>
    </lineage>
</organism>
<keyword evidence="2" id="KW-1133">Transmembrane helix</keyword>
<name>A0A8J2TXJ9_9MICO</name>
<keyword evidence="2" id="KW-0812">Transmembrane</keyword>
<feature type="transmembrane region" description="Helical" evidence="2">
    <location>
        <begin position="37"/>
        <end position="58"/>
    </location>
</feature>
<gene>
    <name evidence="3" type="ORF">GCM10011333_15120</name>
</gene>
<protein>
    <submittedName>
        <fullName evidence="3">Uncharacterized protein</fullName>
    </submittedName>
</protein>
<dbReference type="Pfam" id="PF19136">
    <property type="entry name" value="DUF5819"/>
    <property type="match status" value="1"/>
</dbReference>
<dbReference type="Proteomes" id="UP000616114">
    <property type="component" value="Unassembled WGS sequence"/>
</dbReference>
<reference evidence="3" key="2">
    <citation type="submission" date="2020-09" db="EMBL/GenBank/DDBJ databases">
        <authorList>
            <person name="Sun Q."/>
            <person name="Zhou Y."/>
        </authorList>
    </citation>
    <scope>NUCLEOTIDE SEQUENCE</scope>
    <source>
        <strain evidence="3">CGMCC 1.12785</strain>
    </source>
</reference>
<evidence type="ECO:0000313" key="3">
    <source>
        <dbReference type="EMBL" id="GGA13170.1"/>
    </source>
</evidence>
<dbReference type="RefSeq" id="WP_229744992.1">
    <property type="nucleotide sequence ID" value="NZ_BMFY01000005.1"/>
</dbReference>
<dbReference type="AlphaFoldDB" id="A0A8J2TXJ9"/>
<feature type="region of interest" description="Disordered" evidence="1">
    <location>
        <begin position="1"/>
        <end position="27"/>
    </location>
</feature>
<reference evidence="3" key="1">
    <citation type="journal article" date="2014" name="Int. J. Syst. Evol. Microbiol.">
        <title>Complete genome sequence of Corynebacterium casei LMG S-19264T (=DSM 44701T), isolated from a smear-ripened cheese.</title>
        <authorList>
            <consortium name="US DOE Joint Genome Institute (JGI-PGF)"/>
            <person name="Walter F."/>
            <person name="Albersmeier A."/>
            <person name="Kalinowski J."/>
            <person name="Ruckert C."/>
        </authorList>
    </citation>
    <scope>NUCLEOTIDE SEQUENCE</scope>
    <source>
        <strain evidence="3">CGMCC 1.12785</strain>
    </source>
</reference>
<evidence type="ECO:0000256" key="1">
    <source>
        <dbReference type="SAM" id="MobiDB-lite"/>
    </source>
</evidence>